<reference evidence="2" key="1">
    <citation type="journal article" date="2008" name="Nat. Genet.">
        <title>The Pristionchus pacificus genome provides a unique perspective on nematode lifestyle and parasitism.</title>
        <authorList>
            <person name="Dieterich C."/>
            <person name="Clifton S.W."/>
            <person name="Schuster L.N."/>
            <person name="Chinwalla A."/>
            <person name="Delehaunty K."/>
            <person name="Dinkelacker I."/>
            <person name="Fulton L."/>
            <person name="Fulton R."/>
            <person name="Godfrey J."/>
            <person name="Minx P."/>
            <person name="Mitreva M."/>
            <person name="Roeseler W."/>
            <person name="Tian H."/>
            <person name="Witte H."/>
            <person name="Yang S.P."/>
            <person name="Wilson R.K."/>
            <person name="Sommer R.J."/>
        </authorList>
    </citation>
    <scope>NUCLEOTIDE SEQUENCE [LARGE SCALE GENOMIC DNA]</scope>
    <source>
        <strain evidence="2">PS312</strain>
    </source>
</reference>
<dbReference type="AlphaFoldDB" id="A0A2A6BDJ1"/>
<proteinExistence type="predicted"/>
<accession>A0A8R1YE68</accession>
<protein>
    <submittedName>
        <fullName evidence="1">Uncharacterized protein</fullName>
    </submittedName>
</protein>
<name>A0A2A6BDJ1_PRIPA</name>
<reference evidence="1" key="2">
    <citation type="submission" date="2022-06" db="UniProtKB">
        <authorList>
            <consortium name="EnsemblMetazoa"/>
        </authorList>
    </citation>
    <scope>IDENTIFICATION</scope>
    <source>
        <strain evidence="1">PS312</strain>
    </source>
</reference>
<dbReference type="Proteomes" id="UP000005239">
    <property type="component" value="Unassembled WGS sequence"/>
</dbReference>
<sequence length="77" mass="8974">MTWIVPQKGDYINIIDCFDCHRQSAFRCFNLNCDRKPIVHRYCKRCAEEYKKRPEDDCPGCAAALIAMEKSREEVSG</sequence>
<accession>A0A2A6BDJ1</accession>
<organism evidence="1 2">
    <name type="scientific">Pristionchus pacificus</name>
    <name type="common">Parasitic nematode worm</name>
    <dbReference type="NCBI Taxonomy" id="54126"/>
    <lineage>
        <taxon>Eukaryota</taxon>
        <taxon>Metazoa</taxon>
        <taxon>Ecdysozoa</taxon>
        <taxon>Nematoda</taxon>
        <taxon>Chromadorea</taxon>
        <taxon>Rhabditida</taxon>
        <taxon>Rhabditina</taxon>
        <taxon>Diplogasteromorpha</taxon>
        <taxon>Diplogasteroidea</taxon>
        <taxon>Neodiplogasteridae</taxon>
        <taxon>Pristionchus</taxon>
    </lineage>
</organism>
<keyword evidence="2" id="KW-1185">Reference proteome</keyword>
<evidence type="ECO:0000313" key="1">
    <source>
        <dbReference type="EnsemblMetazoa" id="PPA17085.1"/>
    </source>
</evidence>
<dbReference type="EnsemblMetazoa" id="PPA17085.1">
    <property type="protein sequence ID" value="PPA17085.1"/>
    <property type="gene ID" value="WBGene00106639"/>
</dbReference>
<evidence type="ECO:0000313" key="2">
    <source>
        <dbReference type="Proteomes" id="UP000005239"/>
    </source>
</evidence>
<gene>
    <name evidence="1" type="primary">WBGene00106639</name>
</gene>